<keyword evidence="2" id="KW-0472">Membrane</keyword>
<dbReference type="EMBL" id="JADMLG010000002">
    <property type="protein sequence ID" value="MBH0775963.1"/>
    <property type="molecule type" value="Genomic_DNA"/>
</dbReference>
<keyword evidence="2" id="KW-0812">Transmembrane</keyword>
<gene>
    <name evidence="3" type="ORF">IT779_06650</name>
</gene>
<dbReference type="Proteomes" id="UP000655751">
    <property type="component" value="Unassembled WGS sequence"/>
</dbReference>
<organism evidence="3 4">
    <name type="scientific">Nocardia bovistercoris</name>
    <dbReference type="NCBI Taxonomy" id="2785916"/>
    <lineage>
        <taxon>Bacteria</taxon>
        <taxon>Bacillati</taxon>
        <taxon>Actinomycetota</taxon>
        <taxon>Actinomycetes</taxon>
        <taxon>Mycobacteriales</taxon>
        <taxon>Nocardiaceae</taxon>
        <taxon>Nocardia</taxon>
    </lineage>
</organism>
<feature type="region of interest" description="Disordered" evidence="1">
    <location>
        <begin position="138"/>
        <end position="184"/>
    </location>
</feature>
<dbReference type="AlphaFoldDB" id="A0A931I8P6"/>
<name>A0A931I8P6_9NOCA</name>
<sequence length="280" mass="30256">MVFVLSAPLFVGWLAATEETSTVMVVGLRNEGEQATITDEVHRSLDFDGPTLVVVNPICVPLPQCVPARYEELGRWTADGDVTITRHGNDLYQVQVTRENFGYGPALTTAVGLPLGLALLYAAAERLRIRRRDREQAIQRSVGSGADIEHDPPHSGVQHRAQAIRPQAPPRPEPPQRPAQPRLRTEPEIETHIAPPPPAPPPARSRAPIPVRIDATGLPAAPEFFARVGAEGIARTHIDADGGYADFDDVTLWVEIAHAGSTVGLPGDRVRIIAPASNQP</sequence>
<evidence type="ECO:0000256" key="2">
    <source>
        <dbReference type="SAM" id="Phobius"/>
    </source>
</evidence>
<feature type="transmembrane region" description="Helical" evidence="2">
    <location>
        <begin position="101"/>
        <end position="124"/>
    </location>
</feature>
<dbReference type="RefSeq" id="WP_196148263.1">
    <property type="nucleotide sequence ID" value="NZ_JADMLG010000002.1"/>
</dbReference>
<evidence type="ECO:0000256" key="1">
    <source>
        <dbReference type="SAM" id="MobiDB-lite"/>
    </source>
</evidence>
<proteinExistence type="predicted"/>
<keyword evidence="4" id="KW-1185">Reference proteome</keyword>
<feature type="compositionally biased region" description="Pro residues" evidence="1">
    <location>
        <begin position="167"/>
        <end position="178"/>
    </location>
</feature>
<comment type="caution">
    <text evidence="3">The sequence shown here is derived from an EMBL/GenBank/DDBJ whole genome shotgun (WGS) entry which is preliminary data.</text>
</comment>
<evidence type="ECO:0000313" key="3">
    <source>
        <dbReference type="EMBL" id="MBH0775963.1"/>
    </source>
</evidence>
<evidence type="ECO:0000313" key="4">
    <source>
        <dbReference type="Proteomes" id="UP000655751"/>
    </source>
</evidence>
<accession>A0A931I8P6</accession>
<reference evidence="3" key="1">
    <citation type="submission" date="2020-11" db="EMBL/GenBank/DDBJ databases">
        <title>Nocardia NEAU-351.nov., a novel actinomycete isolated from the cow dung.</title>
        <authorList>
            <person name="Zhang X."/>
        </authorList>
    </citation>
    <scope>NUCLEOTIDE SEQUENCE</scope>
    <source>
        <strain evidence="3">NEAU-351</strain>
    </source>
</reference>
<protein>
    <submittedName>
        <fullName evidence="3">Uncharacterized protein</fullName>
    </submittedName>
</protein>
<keyword evidence="2" id="KW-1133">Transmembrane helix</keyword>